<proteinExistence type="predicted"/>
<dbReference type="PANTHER" id="PTHR24422">
    <property type="entry name" value="CHEMOTAXIS PROTEIN METHYLTRANSFERASE"/>
    <property type="match status" value="1"/>
</dbReference>
<dbReference type="PROSITE" id="PS50123">
    <property type="entry name" value="CHER"/>
    <property type="match status" value="1"/>
</dbReference>
<dbReference type="PANTHER" id="PTHR24422:SF10">
    <property type="entry name" value="CHEMOTAXIS PROTEIN METHYLTRANSFERASE 2"/>
    <property type="match status" value="1"/>
</dbReference>
<feature type="domain" description="CheR-type methyltransferase" evidence="2">
    <location>
        <begin position="194"/>
        <end position="360"/>
    </location>
</feature>
<sequence length="451" mass="50566">MQYVYSLPASPSFVDKGLVGYDFGPLNQKDVEIIYIDAARGHDTFLISKRVVRIYYILAGNGHFTIADSRYEVCAGMLVEVPLRTEYCYSGKMKLIAFSTPRWSGGNDTFTKWNPDVVPWGNITCAADDGSWLTQLARSRIFGKSPLRAYLRLNQRLWNKLPTTVAALGLTRSYGSFLHGVARLDGVRIQDFSTHFFRNRPQLELIRRLAERRTKGDTLKVAVLGCSTGAEAYSVAWAIRSARPDLKLTMHAMDISSLVVEVAKSGVYSLAGSPLFRLMTDAEFVELFDRDRDTVTVKPWIKEGIDWSVCDAAEPDIIDTLGSQDIVVANNFLCHVDDSTADRCLRNIVRLVGPNGYLFVSGIDLDIRTRVASDLGLNPVQELLDEIHEGDPSTRNCWPFHYAGLEPLNKSRQDWRIRYAAAFQRVSPTEADSNSSKQRNETDMLSLVSES</sequence>
<dbReference type="EMBL" id="LT629750">
    <property type="protein sequence ID" value="SDS99796.1"/>
    <property type="molecule type" value="Genomic_DNA"/>
</dbReference>
<name>A0A1H1WTZ3_9BRAD</name>
<dbReference type="InterPro" id="IPR000780">
    <property type="entry name" value="CheR_MeTrfase"/>
</dbReference>
<organism evidence="3 4">
    <name type="scientific">Bradyrhizobium canariense</name>
    <dbReference type="NCBI Taxonomy" id="255045"/>
    <lineage>
        <taxon>Bacteria</taxon>
        <taxon>Pseudomonadati</taxon>
        <taxon>Pseudomonadota</taxon>
        <taxon>Alphaproteobacteria</taxon>
        <taxon>Hyphomicrobiales</taxon>
        <taxon>Nitrobacteraceae</taxon>
        <taxon>Bradyrhizobium</taxon>
    </lineage>
</organism>
<dbReference type="PRINTS" id="PR00996">
    <property type="entry name" value="CHERMTFRASE"/>
</dbReference>
<keyword evidence="4" id="KW-1185">Reference proteome</keyword>
<gene>
    <name evidence="3" type="ORF">SAMN05444158_3982</name>
</gene>
<accession>A0A1H1WTZ3</accession>
<dbReference type="InterPro" id="IPR011051">
    <property type="entry name" value="RmlC_Cupin_sf"/>
</dbReference>
<keyword evidence="3" id="KW-0489">Methyltransferase</keyword>
<dbReference type="InterPro" id="IPR029063">
    <property type="entry name" value="SAM-dependent_MTases_sf"/>
</dbReference>
<keyword evidence="3" id="KW-0808">Transferase</keyword>
<evidence type="ECO:0000313" key="4">
    <source>
        <dbReference type="Proteomes" id="UP000243904"/>
    </source>
</evidence>
<dbReference type="Gene3D" id="2.60.120.10">
    <property type="entry name" value="Jelly Rolls"/>
    <property type="match status" value="1"/>
</dbReference>
<evidence type="ECO:0000256" key="1">
    <source>
        <dbReference type="SAM" id="MobiDB-lite"/>
    </source>
</evidence>
<feature type="compositionally biased region" description="Polar residues" evidence="1">
    <location>
        <begin position="428"/>
        <end position="437"/>
    </location>
</feature>
<protein>
    <submittedName>
        <fullName evidence="3">CheR methyltransferase, SAM binding domain</fullName>
    </submittedName>
</protein>
<dbReference type="GO" id="GO:0008757">
    <property type="term" value="F:S-adenosylmethionine-dependent methyltransferase activity"/>
    <property type="evidence" value="ECO:0007669"/>
    <property type="project" value="InterPro"/>
</dbReference>
<dbReference type="Proteomes" id="UP000243904">
    <property type="component" value="Chromosome I"/>
</dbReference>
<dbReference type="AlphaFoldDB" id="A0A1H1WTZ3"/>
<feature type="region of interest" description="Disordered" evidence="1">
    <location>
        <begin position="428"/>
        <end position="451"/>
    </location>
</feature>
<dbReference type="Gene3D" id="3.40.50.150">
    <property type="entry name" value="Vaccinia Virus protein VP39"/>
    <property type="match status" value="1"/>
</dbReference>
<evidence type="ECO:0000259" key="2">
    <source>
        <dbReference type="PROSITE" id="PS50123"/>
    </source>
</evidence>
<dbReference type="SUPFAM" id="SSF53335">
    <property type="entry name" value="S-adenosyl-L-methionine-dependent methyltransferases"/>
    <property type="match status" value="1"/>
</dbReference>
<dbReference type="Pfam" id="PF01739">
    <property type="entry name" value="CheR"/>
    <property type="match status" value="1"/>
</dbReference>
<dbReference type="SUPFAM" id="SSF51182">
    <property type="entry name" value="RmlC-like cupins"/>
    <property type="match status" value="1"/>
</dbReference>
<dbReference type="InterPro" id="IPR014710">
    <property type="entry name" value="RmlC-like_jellyroll"/>
</dbReference>
<dbReference type="InterPro" id="IPR050903">
    <property type="entry name" value="Bact_Chemotaxis_MeTrfase"/>
</dbReference>
<dbReference type="RefSeq" id="WP_146688487.1">
    <property type="nucleotide sequence ID" value="NZ_LT629750.1"/>
</dbReference>
<dbReference type="SMART" id="SM00138">
    <property type="entry name" value="MeTrc"/>
    <property type="match status" value="1"/>
</dbReference>
<dbReference type="GO" id="GO:0032259">
    <property type="term" value="P:methylation"/>
    <property type="evidence" value="ECO:0007669"/>
    <property type="project" value="UniProtKB-KW"/>
</dbReference>
<reference evidence="4" key="1">
    <citation type="submission" date="2016-10" db="EMBL/GenBank/DDBJ databases">
        <authorList>
            <person name="Varghese N."/>
            <person name="Submissions S."/>
        </authorList>
    </citation>
    <scope>NUCLEOTIDE SEQUENCE [LARGE SCALE GENOMIC DNA]</scope>
    <source>
        <strain evidence="4">GAS369</strain>
    </source>
</reference>
<dbReference type="InterPro" id="IPR022642">
    <property type="entry name" value="CheR_C"/>
</dbReference>
<evidence type="ECO:0000313" key="3">
    <source>
        <dbReference type="EMBL" id="SDS99796.1"/>
    </source>
</evidence>